<keyword evidence="2" id="KW-1185">Reference proteome</keyword>
<name>A0ABZ0WDK8_9BACT</name>
<protein>
    <submittedName>
        <fullName evidence="1">SusC/RagA family TonB-linked outer membrane protein</fullName>
    </submittedName>
</protein>
<dbReference type="EMBL" id="CP139960">
    <property type="protein sequence ID" value="WQD40781.1"/>
    <property type="molecule type" value="Genomic_DNA"/>
</dbReference>
<reference evidence="1 2" key="1">
    <citation type="submission" date="2023-12" db="EMBL/GenBank/DDBJ databases">
        <title>Genome sequencing and assembly of bacterial species from a model synthetic community.</title>
        <authorList>
            <person name="Hogle S.L."/>
        </authorList>
    </citation>
    <scope>NUCLEOTIDE SEQUENCE [LARGE SCALE GENOMIC DNA]</scope>
    <source>
        <strain evidence="1 2">HAMBI_3031</strain>
    </source>
</reference>
<evidence type="ECO:0000313" key="2">
    <source>
        <dbReference type="Proteomes" id="UP001325680"/>
    </source>
</evidence>
<evidence type="ECO:0000313" key="1">
    <source>
        <dbReference type="EMBL" id="WQD40781.1"/>
    </source>
</evidence>
<sequence>MAKSHASNMRANANVSGGNNFLRYALEMAYFDEEGIIKRDPEQEWNSALQVKRYNVRSNVDVNLSPTTLLTFRLGGYLQTKNGPASPPPPSLADAPRSATDVDIFYQASMTPPYVHPAIYEGGQIPRIPFRENPWAFATQRGYENWYHQGIESSTTLEQDLKFILKGLKARLLFAFDKFSANSVIRFKNPDYYAPASGRDANGNLILNLTTNGEQFLGSWRGAEWGTQSVYTEGQISYGRVFGSVHDVNAMVLYNQRNFNNGQPLPFRYQGMSGRFSYAYDRRYVAEFNFGYNGSENFAKGNRFGFFPSVAAGWVISEEKFMQEWSNAISKLKIRGSWGKAGNSEIGGNRRFAYLSTIENTGSYWYGPDGTLFRLGRTEGEVGVNNLTWETVTKSNLGFELGLWKGAIDFQIDIFKDKREDIFMQRLNIPGSSGFAKPIWANFGKVNNQGVDLSLNGNKAVTKDFSFSVLVNYTYAKNKIIERDEPAGIIGTTRSLTGKPVNQLVGYVAEGLFTQDDFNPDGSLKTGIPAQKFVHKIVPGDIRYKDLDGDGEITPLDQTSIGGTVDPQQVYGFGVNLRFRAIDFGVFFQGAGNTYRILGGDNWLPGSSGGAAGNILTNVDSRWTTENPAQDVFWPRLSSSVANNALPSTWWLRDMSYLRLRNIELGYSLSKTWINKIGMTNFRLFARGSNVLTFSKFDLWDPEVGSIDGLRYPIMKSWSAGFNINFK</sequence>
<dbReference type="NCBIfam" id="TIGR04056">
    <property type="entry name" value="OMP_RagA_SusC"/>
    <property type="match status" value="1"/>
</dbReference>
<organism evidence="1 2">
    <name type="scientific">Niabella yanshanensis</name>
    <dbReference type="NCBI Taxonomy" id="577386"/>
    <lineage>
        <taxon>Bacteria</taxon>
        <taxon>Pseudomonadati</taxon>
        <taxon>Bacteroidota</taxon>
        <taxon>Chitinophagia</taxon>
        <taxon>Chitinophagales</taxon>
        <taxon>Chitinophagaceae</taxon>
        <taxon>Niabella</taxon>
    </lineage>
</organism>
<proteinExistence type="predicted"/>
<dbReference type="Proteomes" id="UP001325680">
    <property type="component" value="Chromosome"/>
</dbReference>
<accession>A0ABZ0WDK8</accession>
<gene>
    <name evidence="1" type="ORF">U0035_13770</name>
</gene>
<dbReference type="RefSeq" id="WP_262510827.1">
    <property type="nucleotide sequence ID" value="NZ_CP139960.1"/>
</dbReference>
<dbReference type="SUPFAM" id="SSF56935">
    <property type="entry name" value="Porins"/>
    <property type="match status" value="1"/>
</dbReference>
<dbReference type="InterPro" id="IPR023996">
    <property type="entry name" value="TonB-dep_OMP_SusC/RagA"/>
</dbReference>